<reference evidence="2 3" key="1">
    <citation type="journal article" date="2018" name="New Phytol.">
        <title>Phylogenomics of Endogonaceae and evolution of mycorrhizas within Mucoromycota.</title>
        <authorList>
            <person name="Chang Y."/>
            <person name="Desiro A."/>
            <person name="Na H."/>
            <person name="Sandor L."/>
            <person name="Lipzen A."/>
            <person name="Clum A."/>
            <person name="Barry K."/>
            <person name="Grigoriev I.V."/>
            <person name="Martin F.M."/>
            <person name="Stajich J.E."/>
            <person name="Smith M.E."/>
            <person name="Bonito G."/>
            <person name="Spatafora J.W."/>
        </authorList>
    </citation>
    <scope>NUCLEOTIDE SEQUENCE [LARGE SCALE GENOMIC DNA]</scope>
    <source>
        <strain evidence="2 3">GMNB39</strain>
    </source>
</reference>
<dbReference type="AlphaFoldDB" id="A0A433D3F1"/>
<keyword evidence="3" id="KW-1185">Reference proteome</keyword>
<evidence type="ECO:0000256" key="1">
    <source>
        <dbReference type="SAM" id="MobiDB-lite"/>
    </source>
</evidence>
<evidence type="ECO:0000313" key="3">
    <source>
        <dbReference type="Proteomes" id="UP000268093"/>
    </source>
</evidence>
<name>A0A433D3F1_9FUNG</name>
<accession>A0A433D3F1</accession>
<dbReference type="Proteomes" id="UP000268093">
    <property type="component" value="Unassembled WGS sequence"/>
</dbReference>
<gene>
    <name evidence="2" type="ORF">BC936DRAFT_148266</name>
</gene>
<proteinExistence type="predicted"/>
<comment type="caution">
    <text evidence="2">The sequence shown here is derived from an EMBL/GenBank/DDBJ whole genome shotgun (WGS) entry which is preliminary data.</text>
</comment>
<organism evidence="2 3">
    <name type="scientific">Jimgerdemannia flammicorona</name>
    <dbReference type="NCBI Taxonomy" id="994334"/>
    <lineage>
        <taxon>Eukaryota</taxon>
        <taxon>Fungi</taxon>
        <taxon>Fungi incertae sedis</taxon>
        <taxon>Mucoromycota</taxon>
        <taxon>Mucoromycotina</taxon>
        <taxon>Endogonomycetes</taxon>
        <taxon>Endogonales</taxon>
        <taxon>Endogonaceae</taxon>
        <taxon>Jimgerdemannia</taxon>
    </lineage>
</organism>
<feature type="region of interest" description="Disordered" evidence="1">
    <location>
        <begin position="1"/>
        <end position="20"/>
    </location>
</feature>
<sequence length="149" mass="15748">MTQQMASISEADRPNGWATEMAPTLRAASPVLAAPGVTLRADPLDTWVDEAKVKKNSVDERVDRRRAVLQKQGANLIAGGEGFGKLGNDARGARGTCRRRLEEVRNDAQEAVPCEFVGDEAGVDELQPKTSVIRSTAAVGSLSSAGTAT</sequence>
<dbReference type="EMBL" id="RBNI01007407">
    <property type="protein sequence ID" value="RUP45364.1"/>
    <property type="molecule type" value="Genomic_DNA"/>
</dbReference>
<protein>
    <submittedName>
        <fullName evidence="2">Uncharacterized protein</fullName>
    </submittedName>
</protein>
<evidence type="ECO:0000313" key="2">
    <source>
        <dbReference type="EMBL" id="RUP45364.1"/>
    </source>
</evidence>